<keyword evidence="4" id="KW-0812">Transmembrane</keyword>
<dbReference type="RefSeq" id="WP_012511937.1">
    <property type="nucleotide sequence ID" value="NC_011071.1"/>
</dbReference>
<protein>
    <submittedName>
        <fullName evidence="5">Fimbrial protein pilin</fullName>
    </submittedName>
</protein>
<dbReference type="InterPro" id="IPR001082">
    <property type="entry name" value="Pilin"/>
</dbReference>
<evidence type="ECO:0000313" key="6">
    <source>
        <dbReference type="Proteomes" id="UP000001867"/>
    </source>
</evidence>
<dbReference type="Proteomes" id="UP000001867">
    <property type="component" value="Chromosome"/>
</dbReference>
<dbReference type="EMBL" id="CP001111">
    <property type="protein sequence ID" value="ACF52874.1"/>
    <property type="molecule type" value="Genomic_DNA"/>
</dbReference>
<evidence type="ECO:0000256" key="2">
    <source>
        <dbReference type="ARBA" id="ARBA00022481"/>
    </source>
</evidence>
<dbReference type="Gene3D" id="3.30.700.10">
    <property type="entry name" value="Glycoprotein, Type 4 Pilin"/>
    <property type="match status" value="1"/>
</dbReference>
<dbReference type="PROSITE" id="PS00409">
    <property type="entry name" value="PROKAR_NTER_METHYL"/>
    <property type="match status" value="1"/>
</dbReference>
<keyword evidence="2" id="KW-0488">Methylation</keyword>
<keyword evidence="3" id="KW-0281">Fimbrium</keyword>
<dbReference type="InterPro" id="IPR012902">
    <property type="entry name" value="N_methyl_site"/>
</dbReference>
<dbReference type="OrthoDB" id="5767514at2"/>
<gene>
    <name evidence="5" type="ordered locus">Smal_3175</name>
</gene>
<dbReference type="GO" id="GO:0007155">
    <property type="term" value="P:cell adhesion"/>
    <property type="evidence" value="ECO:0007669"/>
    <property type="project" value="InterPro"/>
</dbReference>
<reference evidence="5 6" key="1">
    <citation type="submission" date="2008-06" db="EMBL/GenBank/DDBJ databases">
        <title>Complete sequence of Stenotrophomonas maltophilia R551-3.</title>
        <authorList>
            <consortium name="US DOE Joint Genome Institute"/>
            <person name="Lucas S."/>
            <person name="Copeland A."/>
            <person name="Lapidus A."/>
            <person name="Glavina del Rio T."/>
            <person name="Dalin E."/>
            <person name="Tice H."/>
            <person name="Pitluck S."/>
            <person name="Chain P."/>
            <person name="Malfatti S."/>
            <person name="Shin M."/>
            <person name="Vergez L."/>
            <person name="Lang D."/>
            <person name="Schmutz J."/>
            <person name="Larimer F."/>
            <person name="Land M."/>
            <person name="Hauser L."/>
            <person name="Kyrpides N."/>
            <person name="Mikhailova N."/>
            <person name="Taghavi S."/>
            <person name="Monchy S."/>
            <person name="Newman L."/>
            <person name="Vangronsveld J."/>
            <person name="van der Lelie D."/>
            <person name="Richardson P."/>
        </authorList>
    </citation>
    <scope>NUCLEOTIDE SEQUENCE [LARGE SCALE GENOMIC DNA]</scope>
    <source>
        <strain evidence="5 6">R551-3</strain>
    </source>
</reference>
<name>B4ST83_STRM5</name>
<evidence type="ECO:0000256" key="4">
    <source>
        <dbReference type="SAM" id="Phobius"/>
    </source>
</evidence>
<organism evidence="5 6">
    <name type="scientific">Stenotrophomonas maltophilia (strain R551-3)</name>
    <dbReference type="NCBI Taxonomy" id="391008"/>
    <lineage>
        <taxon>Bacteria</taxon>
        <taxon>Pseudomonadati</taxon>
        <taxon>Pseudomonadota</taxon>
        <taxon>Gammaproteobacteria</taxon>
        <taxon>Lysobacterales</taxon>
        <taxon>Lysobacteraceae</taxon>
        <taxon>Stenotrophomonas</taxon>
        <taxon>Stenotrophomonas maltophilia group</taxon>
    </lineage>
</organism>
<proteinExistence type="inferred from homology"/>
<dbReference type="KEGG" id="smt:Smal_3175"/>
<dbReference type="eggNOG" id="COG4969">
    <property type="taxonomic scope" value="Bacteria"/>
</dbReference>
<sequence length="134" mass="14595" precursor="true">MRGKRGFTLIEMMIVVATIAVLAAIAVPMYQMYVARSQLTAGLAEVSGGRTMFESQILANNITTFQLADIGLQSSTARCVMSMESSETGSIQCRLKGNPLVNGKTVQIARNMSGNWQCKVDANIPAYLWPRDCN</sequence>
<dbReference type="Pfam" id="PF00114">
    <property type="entry name" value="Pilin"/>
    <property type="match status" value="1"/>
</dbReference>
<comment type="similarity">
    <text evidence="1 3">Belongs to the N-Me-Phe pilin family.</text>
</comment>
<feature type="transmembrane region" description="Helical" evidence="4">
    <location>
        <begin position="12"/>
        <end position="33"/>
    </location>
</feature>
<dbReference type="SUPFAM" id="SSF54523">
    <property type="entry name" value="Pili subunits"/>
    <property type="match status" value="1"/>
</dbReference>
<dbReference type="InterPro" id="IPR045584">
    <property type="entry name" value="Pilin-like"/>
</dbReference>
<dbReference type="STRING" id="391008.Smal_3175"/>
<dbReference type="HOGENOM" id="CLU_091705_4_2_6"/>
<evidence type="ECO:0000256" key="1">
    <source>
        <dbReference type="ARBA" id="ARBA00005233"/>
    </source>
</evidence>
<dbReference type="Pfam" id="PF07963">
    <property type="entry name" value="N_methyl"/>
    <property type="match status" value="1"/>
</dbReference>
<dbReference type="GO" id="GO:0009289">
    <property type="term" value="C:pilus"/>
    <property type="evidence" value="ECO:0007669"/>
    <property type="project" value="InterPro"/>
</dbReference>
<keyword evidence="4" id="KW-1133">Transmembrane helix</keyword>
<dbReference type="AlphaFoldDB" id="B4ST83"/>
<evidence type="ECO:0000256" key="3">
    <source>
        <dbReference type="RuleBase" id="RU000389"/>
    </source>
</evidence>
<dbReference type="NCBIfam" id="TIGR02532">
    <property type="entry name" value="IV_pilin_GFxxxE"/>
    <property type="match status" value="1"/>
</dbReference>
<keyword evidence="4" id="KW-0472">Membrane</keyword>
<evidence type="ECO:0000313" key="5">
    <source>
        <dbReference type="EMBL" id="ACF52874.1"/>
    </source>
</evidence>
<accession>B4ST83</accession>